<dbReference type="InterPro" id="IPR013097">
    <property type="entry name" value="Dabb"/>
</dbReference>
<name>A0ABT5MGV8_9BURK</name>
<dbReference type="PANTHER" id="PTHR37832:SF1">
    <property type="entry name" value="STRESS-RESPONSE A_B BARREL DOMAIN-CONTAINING PROTEIN"/>
    <property type="match status" value="1"/>
</dbReference>
<protein>
    <submittedName>
        <fullName evidence="2">Dabb family protein</fullName>
    </submittedName>
</protein>
<comment type="caution">
    <text evidence="2">The sequence shown here is derived from an EMBL/GenBank/DDBJ whole genome shotgun (WGS) entry which is preliminary data.</text>
</comment>
<evidence type="ECO:0000313" key="2">
    <source>
        <dbReference type="EMBL" id="MDD0815812.1"/>
    </source>
</evidence>
<gene>
    <name evidence="2" type="ORF">PSQ39_14335</name>
</gene>
<reference evidence="2 3" key="1">
    <citation type="submission" date="2023-02" db="EMBL/GenBank/DDBJ databases">
        <title>Bacterial whole genome sequence for Curvibacter sp. HBC28.</title>
        <authorList>
            <person name="Le V."/>
            <person name="Ko S.-R."/>
            <person name="Ahn C.-Y."/>
            <person name="Oh H.-M."/>
        </authorList>
    </citation>
    <scope>NUCLEOTIDE SEQUENCE [LARGE SCALE GENOMIC DNA]</scope>
    <source>
        <strain evidence="2 3">HBC28</strain>
    </source>
</reference>
<dbReference type="Pfam" id="PF07876">
    <property type="entry name" value="Dabb"/>
    <property type="match status" value="1"/>
</dbReference>
<dbReference type="Proteomes" id="UP001528672">
    <property type="component" value="Unassembled WGS sequence"/>
</dbReference>
<organism evidence="2 3">
    <name type="scientific">Curvibacter microcysteis</name>
    <dbReference type="NCBI Taxonomy" id="3026419"/>
    <lineage>
        <taxon>Bacteria</taxon>
        <taxon>Pseudomonadati</taxon>
        <taxon>Pseudomonadota</taxon>
        <taxon>Betaproteobacteria</taxon>
        <taxon>Burkholderiales</taxon>
        <taxon>Comamonadaceae</taxon>
        <taxon>Curvibacter</taxon>
    </lineage>
</organism>
<accession>A0ABT5MGV8</accession>
<dbReference type="EMBL" id="JAQSIO010000005">
    <property type="protein sequence ID" value="MDD0815812.1"/>
    <property type="molecule type" value="Genomic_DNA"/>
</dbReference>
<keyword evidence="3" id="KW-1185">Reference proteome</keyword>
<proteinExistence type="predicted"/>
<dbReference type="Gene3D" id="3.30.70.100">
    <property type="match status" value="1"/>
</dbReference>
<dbReference type="RefSeq" id="WP_273927510.1">
    <property type="nucleotide sequence ID" value="NZ_JAQSIN010000009.1"/>
</dbReference>
<dbReference type="PROSITE" id="PS51502">
    <property type="entry name" value="S_R_A_B_BARREL"/>
    <property type="match status" value="1"/>
</dbReference>
<dbReference type="SMART" id="SM00886">
    <property type="entry name" value="Dabb"/>
    <property type="match status" value="1"/>
</dbReference>
<evidence type="ECO:0000259" key="1">
    <source>
        <dbReference type="PROSITE" id="PS51502"/>
    </source>
</evidence>
<evidence type="ECO:0000313" key="3">
    <source>
        <dbReference type="Proteomes" id="UP001528672"/>
    </source>
</evidence>
<dbReference type="PANTHER" id="PTHR37832">
    <property type="entry name" value="BLL2683 PROTEIN"/>
    <property type="match status" value="1"/>
</dbReference>
<dbReference type="InterPro" id="IPR011008">
    <property type="entry name" value="Dimeric_a/b-barrel"/>
</dbReference>
<feature type="domain" description="Stress-response A/B barrel" evidence="1">
    <location>
        <begin position="7"/>
        <end position="102"/>
    </location>
</feature>
<sequence>MNTASVIRHIVMWNIAGASAAEKNANIDLLRQGFEALRGRIPGLLQLEIGVDSSQVDYACDVVLYSEFASQAALDAYATHPEHLRLKAALGTMRTARHQVDYARPVTAPTTPSAT</sequence>
<dbReference type="SUPFAM" id="SSF54909">
    <property type="entry name" value="Dimeric alpha+beta barrel"/>
    <property type="match status" value="1"/>
</dbReference>